<accession>A0AC34GVW7</accession>
<organism evidence="1 2">
    <name type="scientific">Panagrolaimus sp. ES5</name>
    <dbReference type="NCBI Taxonomy" id="591445"/>
    <lineage>
        <taxon>Eukaryota</taxon>
        <taxon>Metazoa</taxon>
        <taxon>Ecdysozoa</taxon>
        <taxon>Nematoda</taxon>
        <taxon>Chromadorea</taxon>
        <taxon>Rhabditida</taxon>
        <taxon>Tylenchina</taxon>
        <taxon>Panagrolaimomorpha</taxon>
        <taxon>Panagrolaimoidea</taxon>
        <taxon>Panagrolaimidae</taxon>
        <taxon>Panagrolaimus</taxon>
    </lineage>
</organism>
<protein>
    <submittedName>
        <fullName evidence="2">Uncharacterized protein</fullName>
    </submittedName>
</protein>
<reference evidence="2" key="1">
    <citation type="submission" date="2022-11" db="UniProtKB">
        <authorList>
            <consortium name="WormBaseParasite"/>
        </authorList>
    </citation>
    <scope>IDENTIFICATION</scope>
</reference>
<dbReference type="WBParaSite" id="ES5_v2.g9044.t1">
    <property type="protein sequence ID" value="ES5_v2.g9044.t1"/>
    <property type="gene ID" value="ES5_v2.g9044"/>
</dbReference>
<proteinExistence type="predicted"/>
<sequence>MEPQAENVKVLVANFDKTFYRFKSISDKNLSINNVFKQLLCPMLNGMQTNATLKEQIKPIIFNLFNAFDAKDKRKCYDYLKELKFNEVVMGEIFERISVKTEGLNKRTLRSRQVKIETSVDESIDGTDKRSHDENPSQIKRKRLQIYDVNENESFAASPNNKGINDNQSKDKKVICSTTKSQKPVHKLPNSIIKPPDFEIITFQQKTFTRKRLIIFLDAERKYCYEYFWSCNFFRCGACEYKKVVVQAKVIQRNKLEVVKMGNNKHICEFREYKPEKYKFDAKKQIVEYPNFELVNYEENGIAKTWLYIFPINDRSKCYEYSWCQRIKKYECRGCINKKKRVSAELCKKEDGTNFIKLGSQEHICEYRKYNPDKFTANKIVESSEFEVIEFYENGVSKKRLIIFGNLEKTKCYEFYWINNGNFFKCGLCEGKDKHTAAKVEQKDDGTQFVRLLSPGHVCEMRDYDPEKYVFDPSKQIVKKLNFKVINFEKNGVSKSMLIIFNPSNKELCYEYFWDTKAKCYVCCGCANIKHVTAKICKNENGEDFVKLNKNEHVCVLRPYAPEKFADFLIVDKSGYEKCEYTSNGISYSKIFIFTSNSKEFCYKFCINHGKKYYCSACRRHNNQHTLAVLSKDVKGNEYVSLSSKKHLCEPIKYNPKVRILLPNFQLLKRKIQNRIVQKLIVFTDNDRKMCYEYRLSETYYICHECHKIGKHHASANIITTGDGAECVEIGYTKHICKPIKFVPETSVEFKIVKQPDFKLDEFASKKILSIFDKNDKTKCYTYSWRNSGKFFQCYPCRAKNLSVVARIKEDENGESYVLLNDNEHICEPKKYQPFGAKIVQLPNFEITTEIKSGCEKQSLKIFVSADKSFYRSYFYSKKDKLFCCTRCDAKRKYVSAKVKKNGHSEDYLELGINDHVCDPYKK</sequence>
<evidence type="ECO:0000313" key="1">
    <source>
        <dbReference type="Proteomes" id="UP000887579"/>
    </source>
</evidence>
<dbReference type="Proteomes" id="UP000887579">
    <property type="component" value="Unplaced"/>
</dbReference>
<name>A0AC34GVW7_9BILA</name>
<evidence type="ECO:0000313" key="2">
    <source>
        <dbReference type="WBParaSite" id="ES5_v2.g9044.t1"/>
    </source>
</evidence>